<keyword evidence="6" id="KW-0137">Centromere</keyword>
<accession>A0A9P8Q2F0</accession>
<evidence type="ECO:0000313" key="7">
    <source>
        <dbReference type="EMBL" id="KAH3681524.1"/>
    </source>
</evidence>
<name>A0A9P8Q2F0_WICPI</name>
<evidence type="ECO:0000256" key="5">
    <source>
        <dbReference type="ARBA" id="ARBA00023242"/>
    </source>
</evidence>
<dbReference type="EMBL" id="JAEUBG010004397">
    <property type="protein sequence ID" value="KAH3681524.1"/>
    <property type="molecule type" value="Genomic_DNA"/>
</dbReference>
<comment type="similarity">
    <text evidence="3">Belongs to the CENP-I/CTF3 family.</text>
</comment>
<comment type="subcellular location">
    <subcellularLocation>
        <location evidence="2">Chromosome</location>
        <location evidence="2">Centromere</location>
    </subcellularLocation>
    <subcellularLocation>
        <location evidence="1">Nucleus</location>
    </subcellularLocation>
</comment>
<gene>
    <name evidence="7" type="ORF">WICPIJ_007505</name>
</gene>
<evidence type="ECO:0000256" key="3">
    <source>
        <dbReference type="ARBA" id="ARBA00005470"/>
    </source>
</evidence>
<reference evidence="7" key="1">
    <citation type="journal article" date="2021" name="Open Biol.">
        <title>Shared evolutionary footprints suggest mitochondrial oxidative damage underlies multiple complex I losses in fungi.</title>
        <authorList>
            <person name="Schikora-Tamarit M.A."/>
            <person name="Marcet-Houben M."/>
            <person name="Nosek J."/>
            <person name="Gabaldon T."/>
        </authorList>
    </citation>
    <scope>NUCLEOTIDE SEQUENCE</scope>
    <source>
        <strain evidence="7">CBS2887</strain>
    </source>
</reference>
<evidence type="ECO:0000256" key="2">
    <source>
        <dbReference type="ARBA" id="ARBA00004584"/>
    </source>
</evidence>
<comment type="caution">
    <text evidence="7">The sequence shown here is derived from an EMBL/GenBank/DDBJ whole genome shotgun (WGS) entry which is preliminary data.</text>
</comment>
<evidence type="ECO:0000313" key="8">
    <source>
        <dbReference type="Proteomes" id="UP000774326"/>
    </source>
</evidence>
<protein>
    <submittedName>
        <fullName evidence="7">Uncharacterized protein</fullName>
    </submittedName>
</protein>
<dbReference type="AlphaFoldDB" id="A0A9P8Q2F0"/>
<dbReference type="Proteomes" id="UP000774326">
    <property type="component" value="Unassembled WGS sequence"/>
</dbReference>
<proteinExistence type="inferred from homology"/>
<evidence type="ECO:0000256" key="1">
    <source>
        <dbReference type="ARBA" id="ARBA00004123"/>
    </source>
</evidence>
<dbReference type="PANTHER" id="PTHR48208:SF2">
    <property type="entry name" value="CENTROMERE PROTEIN I"/>
    <property type="match status" value="1"/>
</dbReference>
<evidence type="ECO:0000256" key="6">
    <source>
        <dbReference type="ARBA" id="ARBA00023328"/>
    </source>
</evidence>
<dbReference type="GO" id="GO:0000939">
    <property type="term" value="C:inner kinetochore"/>
    <property type="evidence" value="ECO:0007669"/>
    <property type="project" value="TreeGrafter"/>
</dbReference>
<evidence type="ECO:0000256" key="4">
    <source>
        <dbReference type="ARBA" id="ARBA00022454"/>
    </source>
</evidence>
<dbReference type="GO" id="GO:0000070">
    <property type="term" value="P:mitotic sister chromatid segregation"/>
    <property type="evidence" value="ECO:0007669"/>
    <property type="project" value="TreeGrafter"/>
</dbReference>
<keyword evidence="8" id="KW-1185">Reference proteome</keyword>
<keyword evidence="5" id="KW-0539">Nucleus</keyword>
<dbReference type="GO" id="GO:0005634">
    <property type="term" value="C:nucleus"/>
    <property type="evidence" value="ECO:0007669"/>
    <property type="project" value="UniProtKB-SubCell"/>
</dbReference>
<keyword evidence="4" id="KW-0158">Chromosome</keyword>
<sequence>MDEVNQIIHLLSKDPQEFSKHQQRLDDLEIHQFGLSISSLEILLELVLDPTNSLNQSSRKHIIKHYLFFTDLLPDSLIVDVISSLGYPKFRDARKRVSQSIQVDICEWLISVQPFVKNQSVFKVMYGTLLELFEFEFLRPVMLQLLKSVTNKKTITKSRAQKVMSVYKRFSNDRFASGLLEVYRELSPVSVPEAFTLYNDLERVQDSEYITILNNLLSQSEEFTELVPRIKRQRLPINEFTTEATISTSKSLLRSDTKSLNEVFFSPMSSNVLHFIVRSTDEDCQDLETWLALLLNERQLSDEEPDSVLLRNLTAYVTTSGHFPCAVMDHIVLRMIGNENQSNHIVWRLVSLINQTSFIDSALQKYLELQDSSMSWNINFLDSIQKAIAFVSTVSDTASISNLVKSVISKFTSRLQKFCYHKEYMYAILNFISTVTTLSIDLSLDALILPPALIYTLFLENDSLVISKLCEHINSCRESIKNKDAYPQVHPLISLHNSYVVDMINVIWRDKAFGLNKSAFHPDVVFGVHPDLVAELNIKIPLSNLSLNIMSIFSIIHSPAFSLLSAKAVKSLEEANSGCVSCIDGPLTHKSFADINSESNGQWLDLPYDDIKLHILESLDQFGLTGIKSFLFTHVKSLSTKTSEQTARDSSDPI</sequence>
<dbReference type="Pfam" id="PF07778">
    <property type="entry name" value="CENP-I"/>
    <property type="match status" value="1"/>
</dbReference>
<dbReference type="PANTHER" id="PTHR48208">
    <property type="entry name" value="CENTROMERE PROTEIN I"/>
    <property type="match status" value="1"/>
</dbReference>
<dbReference type="GO" id="GO:0034080">
    <property type="term" value="P:CENP-A containing chromatin assembly"/>
    <property type="evidence" value="ECO:0007669"/>
    <property type="project" value="TreeGrafter"/>
</dbReference>
<dbReference type="InterPro" id="IPR012485">
    <property type="entry name" value="CENP-I"/>
</dbReference>
<reference evidence="7" key="2">
    <citation type="submission" date="2021-01" db="EMBL/GenBank/DDBJ databases">
        <authorList>
            <person name="Schikora-Tamarit M.A."/>
        </authorList>
    </citation>
    <scope>NUCLEOTIDE SEQUENCE</scope>
    <source>
        <strain evidence="7">CBS2887</strain>
    </source>
</reference>
<dbReference type="OrthoDB" id="6347512at2759"/>
<organism evidence="7 8">
    <name type="scientific">Wickerhamomyces pijperi</name>
    <name type="common">Yeast</name>
    <name type="synonym">Pichia pijperi</name>
    <dbReference type="NCBI Taxonomy" id="599730"/>
    <lineage>
        <taxon>Eukaryota</taxon>
        <taxon>Fungi</taxon>
        <taxon>Dikarya</taxon>
        <taxon>Ascomycota</taxon>
        <taxon>Saccharomycotina</taxon>
        <taxon>Saccharomycetes</taxon>
        <taxon>Phaffomycetales</taxon>
        <taxon>Wickerhamomycetaceae</taxon>
        <taxon>Wickerhamomyces</taxon>
    </lineage>
</organism>